<comment type="caution">
    <text evidence="8">The sequence shown here is derived from an EMBL/GenBank/DDBJ whole genome shotgun (WGS) entry which is preliminary data.</text>
</comment>
<evidence type="ECO:0000256" key="1">
    <source>
        <dbReference type="ARBA" id="ARBA00004651"/>
    </source>
</evidence>
<dbReference type="Pfam" id="PF01914">
    <property type="entry name" value="MarC"/>
    <property type="match status" value="1"/>
</dbReference>
<name>A0ABQ5MG48_9FLAO</name>
<evidence type="ECO:0000313" key="9">
    <source>
        <dbReference type="Proteomes" id="UP001143543"/>
    </source>
</evidence>
<proteinExistence type="inferred from homology"/>
<reference evidence="8" key="1">
    <citation type="submission" date="2022-07" db="EMBL/GenBank/DDBJ databases">
        <title>Taxonomy of Novel Oxalotrophic and Methylotrophic Bacteria.</title>
        <authorList>
            <person name="Sahin N."/>
            <person name="Tani A."/>
        </authorList>
    </citation>
    <scope>NUCLEOTIDE SEQUENCE</scope>
    <source>
        <strain evidence="8">Y10</strain>
    </source>
</reference>
<protein>
    <recommendedName>
        <fullName evidence="7">UPF0056 membrane protein</fullName>
    </recommendedName>
</protein>
<organism evidence="8 9">
    <name type="scientific">Neptunitalea lumnitzerae</name>
    <dbReference type="NCBI Taxonomy" id="2965509"/>
    <lineage>
        <taxon>Bacteria</taxon>
        <taxon>Pseudomonadati</taxon>
        <taxon>Bacteroidota</taxon>
        <taxon>Flavobacteriia</taxon>
        <taxon>Flavobacteriales</taxon>
        <taxon>Flavobacteriaceae</taxon>
        <taxon>Neptunitalea</taxon>
    </lineage>
</organism>
<evidence type="ECO:0000256" key="4">
    <source>
        <dbReference type="ARBA" id="ARBA00022692"/>
    </source>
</evidence>
<keyword evidence="9" id="KW-1185">Reference proteome</keyword>
<feature type="transmembrane region" description="Helical" evidence="7">
    <location>
        <begin position="169"/>
        <end position="187"/>
    </location>
</feature>
<evidence type="ECO:0000313" key="8">
    <source>
        <dbReference type="EMBL" id="GLB48391.1"/>
    </source>
</evidence>
<accession>A0ABQ5MG48</accession>
<keyword evidence="3" id="KW-1003">Cell membrane</keyword>
<dbReference type="PANTHER" id="PTHR33508:SF1">
    <property type="entry name" value="UPF0056 MEMBRANE PROTEIN YHCE"/>
    <property type="match status" value="1"/>
</dbReference>
<feature type="transmembrane region" description="Helical" evidence="7">
    <location>
        <begin position="33"/>
        <end position="49"/>
    </location>
</feature>
<dbReference type="Proteomes" id="UP001143543">
    <property type="component" value="Unassembled WGS sequence"/>
</dbReference>
<comment type="caution">
    <text evidence="7">Lacks conserved residue(s) required for the propagation of feature annotation.</text>
</comment>
<keyword evidence="4 7" id="KW-0812">Transmembrane</keyword>
<evidence type="ECO:0000256" key="3">
    <source>
        <dbReference type="ARBA" id="ARBA00022475"/>
    </source>
</evidence>
<dbReference type="InterPro" id="IPR002771">
    <property type="entry name" value="Multi_antbiot-R_MarC"/>
</dbReference>
<feature type="transmembrane region" description="Helical" evidence="7">
    <location>
        <begin position="127"/>
        <end position="148"/>
    </location>
</feature>
<comment type="similarity">
    <text evidence="2 7">Belongs to the UPF0056 (MarC) family.</text>
</comment>
<dbReference type="PANTHER" id="PTHR33508">
    <property type="entry name" value="UPF0056 MEMBRANE PROTEIN YHCE"/>
    <property type="match status" value="1"/>
</dbReference>
<sequence length="190" mass="20373">MNPLSVGVIMLSLLDEDVSDAEVKSVANKASKAIFVALLIIFFIGQYIFKFLGVSPDGLRVFGGLILLVMGINMVQGHGKKVNHSSKEQEAAGNREDISVVPLAIPITVGPGLITTTLSMSLKAVDWQHYVSGFVAILICCIASLLILGRMPYIKQKLGVNGLRVFNRIMGLVVGSLAAQMILTGISEYL</sequence>
<dbReference type="EMBL" id="BRVO01000001">
    <property type="protein sequence ID" value="GLB48391.1"/>
    <property type="molecule type" value="Genomic_DNA"/>
</dbReference>
<gene>
    <name evidence="8" type="ORF">Y10_07590</name>
</gene>
<dbReference type="NCBIfam" id="TIGR00427">
    <property type="entry name" value="NAAT family transporter"/>
    <property type="match status" value="1"/>
</dbReference>
<evidence type="ECO:0000256" key="2">
    <source>
        <dbReference type="ARBA" id="ARBA00009784"/>
    </source>
</evidence>
<keyword evidence="6 7" id="KW-0472">Membrane</keyword>
<evidence type="ECO:0000256" key="6">
    <source>
        <dbReference type="ARBA" id="ARBA00023136"/>
    </source>
</evidence>
<feature type="transmembrane region" description="Helical" evidence="7">
    <location>
        <begin position="100"/>
        <end position="121"/>
    </location>
</feature>
<keyword evidence="5 7" id="KW-1133">Transmembrane helix</keyword>
<feature type="transmembrane region" description="Helical" evidence="7">
    <location>
        <begin position="61"/>
        <end position="79"/>
    </location>
</feature>
<comment type="subcellular location">
    <subcellularLocation>
        <location evidence="1 7">Cell membrane</location>
        <topology evidence="1 7">Multi-pass membrane protein</topology>
    </subcellularLocation>
</comment>
<evidence type="ECO:0000256" key="7">
    <source>
        <dbReference type="RuleBase" id="RU362048"/>
    </source>
</evidence>
<evidence type="ECO:0000256" key="5">
    <source>
        <dbReference type="ARBA" id="ARBA00022989"/>
    </source>
</evidence>